<feature type="transmembrane region" description="Helical" evidence="5">
    <location>
        <begin position="419"/>
        <end position="438"/>
    </location>
</feature>
<keyword evidence="2 5" id="KW-0812">Transmembrane</keyword>
<reference evidence="7" key="1">
    <citation type="journal article" date="2015" name="Sci. Rep.">
        <title>Tissue- and time-dependent transcription in Ixodes ricinus salivary glands and midguts when blood feeding on the vertebrate host.</title>
        <authorList>
            <person name="Kotsyfakis M."/>
            <person name="Schwarz A."/>
            <person name="Erhart J."/>
            <person name="Ribeiro J.M."/>
        </authorList>
    </citation>
    <scope>NUCLEOTIDE SEQUENCE</scope>
    <source>
        <tissue evidence="7">Salivary gland and midgut</tissue>
    </source>
</reference>
<dbReference type="GO" id="GO:0016020">
    <property type="term" value="C:membrane"/>
    <property type="evidence" value="ECO:0007669"/>
    <property type="project" value="UniProtKB-SubCell"/>
</dbReference>
<comment type="subcellular location">
    <subcellularLocation>
        <location evidence="1">Membrane</location>
        <topology evidence="1">Multi-pass membrane protein</topology>
    </subcellularLocation>
</comment>
<feature type="transmembrane region" description="Helical" evidence="5">
    <location>
        <begin position="388"/>
        <end position="407"/>
    </location>
</feature>
<dbReference type="Pfam" id="PF00083">
    <property type="entry name" value="Sugar_tr"/>
    <property type="match status" value="1"/>
</dbReference>
<dbReference type="InterPro" id="IPR005828">
    <property type="entry name" value="MFS_sugar_transport-like"/>
</dbReference>
<evidence type="ECO:0000256" key="5">
    <source>
        <dbReference type="SAM" id="Phobius"/>
    </source>
</evidence>
<feature type="transmembrane region" description="Helical" evidence="5">
    <location>
        <begin position="243"/>
        <end position="262"/>
    </location>
</feature>
<dbReference type="InterPro" id="IPR036259">
    <property type="entry name" value="MFS_trans_sf"/>
</dbReference>
<feature type="transmembrane region" description="Helical" evidence="5">
    <location>
        <begin position="478"/>
        <end position="498"/>
    </location>
</feature>
<feature type="transmembrane region" description="Helical" evidence="5">
    <location>
        <begin position="361"/>
        <end position="381"/>
    </location>
</feature>
<feature type="transmembrane region" description="Helical" evidence="5">
    <location>
        <begin position="332"/>
        <end position="349"/>
    </location>
</feature>
<protein>
    <submittedName>
        <fullName evidence="7">Putative organic cation transporter protein</fullName>
    </submittedName>
</protein>
<feature type="transmembrane region" description="Helical" evidence="5">
    <location>
        <begin position="216"/>
        <end position="237"/>
    </location>
</feature>
<evidence type="ECO:0000313" key="7">
    <source>
        <dbReference type="EMBL" id="JAB77294.1"/>
    </source>
</evidence>
<dbReference type="PROSITE" id="PS00216">
    <property type="entry name" value="SUGAR_TRANSPORT_1"/>
    <property type="match status" value="1"/>
</dbReference>
<name>V5HI76_IXORI</name>
<dbReference type="EMBL" id="GANP01007174">
    <property type="protein sequence ID" value="JAB77294.1"/>
    <property type="molecule type" value="mRNA"/>
</dbReference>
<evidence type="ECO:0000259" key="6">
    <source>
        <dbReference type="PROSITE" id="PS50850"/>
    </source>
</evidence>
<feature type="transmembrane region" description="Helical" evidence="5">
    <location>
        <begin position="182"/>
        <end position="204"/>
    </location>
</feature>
<dbReference type="SUPFAM" id="SSF103473">
    <property type="entry name" value="MFS general substrate transporter"/>
    <property type="match status" value="1"/>
</dbReference>
<evidence type="ECO:0000256" key="2">
    <source>
        <dbReference type="ARBA" id="ARBA00022692"/>
    </source>
</evidence>
<sequence>MADVVDLIGNFGRWQGFFVAFVTYRGILTGLNNMAYVFLVTNNDHWCSYSDKDGNMTSEQLKRMFIPYDNVSESYSQCLMYDVPLNGTTGVDNATTIPCDSWIYDEHVFGHSVSNEWDLVCERKWQKSLVQSSYMGCLMLGVIIIGNLSDRYGRRIVALWSSILLALSSVACVFSNSFYFFLAARVGIAFGISGLQVASFSLLAETIGPKSRIALNICYGYGWIAGILLLPGIVWFVEDWRKLYIINSVLGVSILVMLPWLYESPRWLLSTGQKTKACEAIKKIAKFNRRRPQDIEKEVERLMETKVGVDKSVRGKVSTAELFKTKYLRRNTILLLSCSFFSYIVYYGFARSSTTLGGNPFITFAITAAIETVGYTLSLGTTKYLKRIPIMAGSYGFFGVTLVATAFTPKVLSTLRITIRMMGWLVYTLGYTTQFIYINEVFPTVARSGAFGLCTTFGRLGATLEPWIYIATQSWGDTLVLIIYSVMILAIAALVTLLPETFGSVLTDTLEEGERYSETKLSKKKSVQDHVEHLEAYKKVATVDGEAEIRV</sequence>
<dbReference type="PANTHER" id="PTHR24064">
    <property type="entry name" value="SOLUTE CARRIER FAMILY 22 MEMBER"/>
    <property type="match status" value="1"/>
</dbReference>
<dbReference type="InterPro" id="IPR005829">
    <property type="entry name" value="Sugar_transporter_CS"/>
</dbReference>
<dbReference type="GO" id="GO:0022857">
    <property type="term" value="F:transmembrane transporter activity"/>
    <property type="evidence" value="ECO:0007669"/>
    <property type="project" value="InterPro"/>
</dbReference>
<feature type="transmembrane region" description="Helical" evidence="5">
    <location>
        <begin position="129"/>
        <end position="149"/>
    </location>
</feature>
<feature type="domain" description="Major facilitator superfamily (MFS) profile" evidence="6">
    <location>
        <begin position="79"/>
        <end position="502"/>
    </location>
</feature>
<dbReference type="AlphaFoldDB" id="V5HI76"/>
<dbReference type="InterPro" id="IPR020846">
    <property type="entry name" value="MFS_dom"/>
</dbReference>
<organism evidence="7">
    <name type="scientific">Ixodes ricinus</name>
    <name type="common">Common tick</name>
    <name type="synonym">Acarus ricinus</name>
    <dbReference type="NCBI Taxonomy" id="34613"/>
    <lineage>
        <taxon>Eukaryota</taxon>
        <taxon>Metazoa</taxon>
        <taxon>Ecdysozoa</taxon>
        <taxon>Arthropoda</taxon>
        <taxon>Chelicerata</taxon>
        <taxon>Arachnida</taxon>
        <taxon>Acari</taxon>
        <taxon>Parasitiformes</taxon>
        <taxon>Ixodida</taxon>
        <taxon>Ixodoidea</taxon>
        <taxon>Ixodidae</taxon>
        <taxon>Ixodinae</taxon>
        <taxon>Ixodes</taxon>
    </lineage>
</organism>
<evidence type="ECO:0000256" key="4">
    <source>
        <dbReference type="ARBA" id="ARBA00023136"/>
    </source>
</evidence>
<evidence type="ECO:0000256" key="1">
    <source>
        <dbReference type="ARBA" id="ARBA00004141"/>
    </source>
</evidence>
<accession>V5HI76</accession>
<dbReference type="Gene3D" id="1.20.1250.20">
    <property type="entry name" value="MFS general substrate transporter like domains"/>
    <property type="match status" value="1"/>
</dbReference>
<dbReference type="PROSITE" id="PS50850">
    <property type="entry name" value="MFS"/>
    <property type="match status" value="1"/>
</dbReference>
<keyword evidence="3 5" id="KW-1133">Transmembrane helix</keyword>
<feature type="transmembrane region" description="Helical" evidence="5">
    <location>
        <begin position="156"/>
        <end position="176"/>
    </location>
</feature>
<keyword evidence="4 5" id="KW-0472">Membrane</keyword>
<evidence type="ECO:0000256" key="3">
    <source>
        <dbReference type="ARBA" id="ARBA00022989"/>
    </source>
</evidence>
<proteinExistence type="evidence at transcript level"/>